<dbReference type="AlphaFoldDB" id="A0A8C1V6J2"/>
<reference evidence="3" key="1">
    <citation type="submission" date="2025-08" db="UniProtKB">
        <authorList>
            <consortium name="Ensembl"/>
        </authorList>
    </citation>
    <scope>IDENTIFICATION</scope>
</reference>
<dbReference type="SMART" id="SM00409">
    <property type="entry name" value="IG"/>
    <property type="match status" value="3"/>
</dbReference>
<dbReference type="InterPro" id="IPR013106">
    <property type="entry name" value="Ig_V-set"/>
</dbReference>
<name>A0A8C1V6J2_CYPCA</name>
<dbReference type="Pfam" id="PF07686">
    <property type="entry name" value="V-set"/>
    <property type="match status" value="1"/>
</dbReference>
<protein>
    <recommendedName>
        <fullName evidence="2">Ig-like domain-containing protein</fullName>
    </recommendedName>
</protein>
<dbReference type="SUPFAM" id="SSF48726">
    <property type="entry name" value="Immunoglobulin"/>
    <property type="match status" value="3"/>
</dbReference>
<dbReference type="InterPro" id="IPR003599">
    <property type="entry name" value="Ig_sub"/>
</dbReference>
<dbReference type="InterPro" id="IPR036179">
    <property type="entry name" value="Ig-like_dom_sf"/>
</dbReference>
<dbReference type="PANTHER" id="PTHR21063">
    <property type="entry name" value="LFA-3"/>
    <property type="match status" value="1"/>
</dbReference>
<feature type="domain" description="Ig-like" evidence="2">
    <location>
        <begin position="9"/>
        <end position="116"/>
    </location>
</feature>
<evidence type="ECO:0000313" key="3">
    <source>
        <dbReference type="Ensembl" id="ENSCCRP00015047337.1"/>
    </source>
</evidence>
<dbReference type="Gene3D" id="2.60.40.10">
    <property type="entry name" value="Immunoglobulins"/>
    <property type="match status" value="3"/>
</dbReference>
<dbReference type="PROSITE" id="PS50835">
    <property type="entry name" value="IG_LIKE"/>
    <property type="match status" value="1"/>
</dbReference>
<dbReference type="Ensembl" id="ENSCCRT00015048920.1">
    <property type="protein sequence ID" value="ENSCCRP00015047337.1"/>
    <property type="gene ID" value="ENSCCRG00015019584.1"/>
</dbReference>
<sequence length="325" mass="36070">MNSSLILVPFLVFAIGVFGSDEQISVSVTEGDSVTLHTGVSEIQSKDVIEWRLAGNRVARISSSEPSIDKAFVNRLQLDSQTGDLTIPTINTTDSGDYTLKIRRSSRSSDMTFSVSVSADEAKPVSVMEGDSVTLRTDPTYTQRYDVIQWRFGQQKSLVAEINRTAGIFNIYDGPDGRFRDRLQLDHQTGSLIITNIGTTHSGLYEADIISTSSRYTIHHTQSFSVTVRADVESMSVLKGGSVTLRTSLTRTQSIEQIRWTFGDDGKLIADLNGPVNKKWNNIGLNNQTGDLTISNIQTDQYGDYKVQINTRTMTLHRKYQIIGE</sequence>
<dbReference type="InterPro" id="IPR007110">
    <property type="entry name" value="Ig-like_dom"/>
</dbReference>
<evidence type="ECO:0000256" key="1">
    <source>
        <dbReference type="SAM" id="SignalP"/>
    </source>
</evidence>
<evidence type="ECO:0000259" key="2">
    <source>
        <dbReference type="PROSITE" id="PS50835"/>
    </source>
</evidence>
<organism evidence="3 4">
    <name type="scientific">Cyprinus carpio</name>
    <name type="common">Common carp</name>
    <dbReference type="NCBI Taxonomy" id="7962"/>
    <lineage>
        <taxon>Eukaryota</taxon>
        <taxon>Metazoa</taxon>
        <taxon>Chordata</taxon>
        <taxon>Craniata</taxon>
        <taxon>Vertebrata</taxon>
        <taxon>Euteleostomi</taxon>
        <taxon>Actinopterygii</taxon>
        <taxon>Neopterygii</taxon>
        <taxon>Teleostei</taxon>
        <taxon>Ostariophysi</taxon>
        <taxon>Cypriniformes</taxon>
        <taxon>Cyprinidae</taxon>
        <taxon>Cyprininae</taxon>
        <taxon>Cyprinus</taxon>
    </lineage>
</organism>
<keyword evidence="1" id="KW-0732">Signal</keyword>
<dbReference type="InterPro" id="IPR013783">
    <property type="entry name" value="Ig-like_fold"/>
</dbReference>
<evidence type="ECO:0000313" key="4">
    <source>
        <dbReference type="Proteomes" id="UP000694700"/>
    </source>
</evidence>
<feature type="signal peptide" evidence="1">
    <location>
        <begin position="1"/>
        <end position="19"/>
    </location>
</feature>
<dbReference type="PANTHER" id="PTHR21063:SF4">
    <property type="entry name" value="CD48 ANTIGEN-RELATED"/>
    <property type="match status" value="1"/>
</dbReference>
<proteinExistence type="predicted"/>
<accession>A0A8C1V6J2</accession>
<dbReference type="Proteomes" id="UP000694700">
    <property type="component" value="Unplaced"/>
</dbReference>
<feature type="chain" id="PRO_5034656644" description="Ig-like domain-containing protein" evidence="1">
    <location>
        <begin position="20"/>
        <end position="325"/>
    </location>
</feature>